<proteinExistence type="predicted"/>
<dbReference type="InterPro" id="IPR003749">
    <property type="entry name" value="ThiS/MoaD-like"/>
</dbReference>
<dbReference type="EMBL" id="FNTY01000002">
    <property type="protein sequence ID" value="SEE54517.1"/>
    <property type="molecule type" value="Genomic_DNA"/>
</dbReference>
<dbReference type="CDD" id="cd00754">
    <property type="entry name" value="Ubl_MoaD"/>
    <property type="match status" value="1"/>
</dbReference>
<dbReference type="SUPFAM" id="SSF54285">
    <property type="entry name" value="MoaD/ThiS"/>
    <property type="match status" value="1"/>
</dbReference>
<reference evidence="1 2" key="1">
    <citation type="submission" date="2016-10" db="EMBL/GenBank/DDBJ databases">
        <authorList>
            <person name="de Groot N.N."/>
        </authorList>
    </citation>
    <scope>NUCLEOTIDE SEQUENCE [LARGE SCALE GENOMIC DNA]</scope>
    <source>
        <strain evidence="1 2">BS3662</strain>
    </source>
</reference>
<dbReference type="RefSeq" id="WP_084321666.1">
    <property type="nucleotide sequence ID" value="NZ_FNTY01000002.1"/>
</dbReference>
<protein>
    <submittedName>
        <fullName evidence="1">Molybdopterin synthase subunit MoaD</fullName>
    </submittedName>
</protein>
<accession>A0A1H5JQM5</accession>
<evidence type="ECO:0000313" key="2">
    <source>
        <dbReference type="Proteomes" id="UP000198985"/>
    </source>
</evidence>
<sequence>MILVSYFARYREQLNLGGEKLLLDASLNTVDDIRQRLIARGGVWADIFSEINLMCAVNQDLCRLDQAVEDFDEIAFFPPVTGG</sequence>
<dbReference type="Pfam" id="PF02597">
    <property type="entry name" value="ThiS"/>
    <property type="match status" value="1"/>
</dbReference>
<evidence type="ECO:0000313" key="1">
    <source>
        <dbReference type="EMBL" id="SEE54517.1"/>
    </source>
</evidence>
<organism evidence="1 2">
    <name type="scientific">Pseudomonas migulae</name>
    <dbReference type="NCBI Taxonomy" id="78543"/>
    <lineage>
        <taxon>Bacteria</taxon>
        <taxon>Pseudomonadati</taxon>
        <taxon>Pseudomonadota</taxon>
        <taxon>Gammaproteobacteria</taxon>
        <taxon>Pseudomonadales</taxon>
        <taxon>Pseudomonadaceae</taxon>
        <taxon>Pseudomonas</taxon>
    </lineage>
</organism>
<dbReference type="InterPro" id="IPR016155">
    <property type="entry name" value="Mopterin_synth/thiamin_S_b"/>
</dbReference>
<dbReference type="Proteomes" id="UP000198985">
    <property type="component" value="Unassembled WGS sequence"/>
</dbReference>
<gene>
    <name evidence="1" type="ORF">SAMN04490194_2715</name>
</gene>
<dbReference type="AlphaFoldDB" id="A0A1H5JQM5"/>
<dbReference type="Gene3D" id="3.10.20.30">
    <property type="match status" value="1"/>
</dbReference>
<dbReference type="InterPro" id="IPR012675">
    <property type="entry name" value="Beta-grasp_dom_sf"/>
</dbReference>
<name>A0A1H5JQM5_9PSED</name>